<feature type="transmembrane region" description="Helical" evidence="2">
    <location>
        <begin position="43"/>
        <end position="61"/>
    </location>
</feature>
<keyword evidence="2" id="KW-1133">Transmembrane helix</keyword>
<organism evidence="3 4">
    <name type="scientific">Phlyctema vagabunda</name>
    <dbReference type="NCBI Taxonomy" id="108571"/>
    <lineage>
        <taxon>Eukaryota</taxon>
        <taxon>Fungi</taxon>
        <taxon>Dikarya</taxon>
        <taxon>Ascomycota</taxon>
        <taxon>Pezizomycotina</taxon>
        <taxon>Leotiomycetes</taxon>
        <taxon>Helotiales</taxon>
        <taxon>Dermateaceae</taxon>
        <taxon>Phlyctema</taxon>
    </lineage>
</organism>
<feature type="compositionally biased region" description="Basic and acidic residues" evidence="1">
    <location>
        <begin position="351"/>
        <end position="364"/>
    </location>
</feature>
<dbReference type="Proteomes" id="UP001629113">
    <property type="component" value="Unassembled WGS sequence"/>
</dbReference>
<feature type="transmembrane region" description="Helical" evidence="2">
    <location>
        <begin position="233"/>
        <end position="254"/>
    </location>
</feature>
<feature type="transmembrane region" description="Helical" evidence="2">
    <location>
        <begin position="266"/>
        <end position="287"/>
    </location>
</feature>
<evidence type="ECO:0000313" key="3">
    <source>
        <dbReference type="EMBL" id="KAL3422527.1"/>
    </source>
</evidence>
<feature type="region of interest" description="Disordered" evidence="1">
    <location>
        <begin position="327"/>
        <end position="366"/>
    </location>
</feature>
<dbReference type="PANTHER" id="PTHR28009">
    <property type="entry name" value="PHEROMONE ALPHA FACTOR RECEPTOR"/>
    <property type="match status" value="1"/>
</dbReference>
<keyword evidence="4" id="KW-1185">Reference proteome</keyword>
<keyword evidence="2" id="KW-0812">Transmembrane</keyword>
<evidence type="ECO:0000313" key="4">
    <source>
        <dbReference type="Proteomes" id="UP001629113"/>
    </source>
</evidence>
<protein>
    <submittedName>
        <fullName evidence="3">Pheromone receptor</fullName>
    </submittedName>
</protein>
<sequence>MSEFDVYAQNLTILLRDGVTQSNFTVATVNDYKRYGIGSCINFGTQMGASLLMFAIVLVFVKETHKWKTLHILNLLSLVLAFLRALLFALYFVGPWDDFYTVFAVDYSTIPRSAYATSVTATIIPLLLTITVNGSLVLQAHSVCKAMAEKYRYALMAFAFVVYGIAVGFRFALTVIVASNILAVEESYDDRWIALGGLATETASIWFFSLVFTGKLVRTLYIRKRQGWKQYSAMQILAVGGCCTMIIPSIFASLEYVATPGFPEAGTLALTMVALLLPFSAIWAGMLTDSALPSINLSFSTASQPQSVMSSQRKVWGSTSSGVPSAGLEFRTDRRGSTAPITSISPTSIDTRIERSPPHQRDSTEIDLESLGVRVDRTFSVGSHGAFQKRD</sequence>
<name>A0ABR4PHF3_9HELO</name>
<dbReference type="PANTHER" id="PTHR28009:SF1">
    <property type="entry name" value="PHEROMONE ALPHA FACTOR RECEPTOR"/>
    <property type="match status" value="1"/>
</dbReference>
<feature type="compositionally biased region" description="Low complexity" evidence="1">
    <location>
        <begin position="337"/>
        <end position="350"/>
    </location>
</feature>
<dbReference type="PRINTS" id="PR00250">
    <property type="entry name" value="GPCRSTE2"/>
</dbReference>
<dbReference type="InterPro" id="IPR000366">
    <property type="entry name" value="GPCR_STE2"/>
</dbReference>
<proteinExistence type="predicted"/>
<dbReference type="Gene3D" id="1.10.287.920">
    <property type="entry name" value="Pheromone alpha factor receptor"/>
    <property type="match status" value="1"/>
</dbReference>
<dbReference type="CDD" id="cd14939">
    <property type="entry name" value="7tmD_STE2"/>
    <property type="match status" value="1"/>
</dbReference>
<evidence type="ECO:0000256" key="2">
    <source>
        <dbReference type="SAM" id="Phobius"/>
    </source>
</evidence>
<accession>A0ABR4PHF3</accession>
<feature type="transmembrane region" description="Helical" evidence="2">
    <location>
        <begin position="113"/>
        <end position="132"/>
    </location>
</feature>
<feature type="transmembrane region" description="Helical" evidence="2">
    <location>
        <begin position="153"/>
        <end position="172"/>
    </location>
</feature>
<feature type="transmembrane region" description="Helical" evidence="2">
    <location>
        <begin position="192"/>
        <end position="212"/>
    </location>
</feature>
<reference evidence="3 4" key="1">
    <citation type="submission" date="2024-06" db="EMBL/GenBank/DDBJ databases">
        <title>Complete genome of Phlyctema vagabunda strain 19-DSS-EL-015.</title>
        <authorList>
            <person name="Fiorenzani C."/>
        </authorList>
    </citation>
    <scope>NUCLEOTIDE SEQUENCE [LARGE SCALE GENOMIC DNA]</scope>
    <source>
        <strain evidence="3 4">19-DSS-EL-015</strain>
    </source>
</reference>
<dbReference type="EMBL" id="JBFCZG010000005">
    <property type="protein sequence ID" value="KAL3422527.1"/>
    <property type="molecule type" value="Genomic_DNA"/>
</dbReference>
<dbReference type="InterPro" id="IPR027458">
    <property type="entry name" value="STE2_TM1-TM2_sf"/>
</dbReference>
<keyword evidence="3" id="KW-0675">Receptor</keyword>
<evidence type="ECO:0000256" key="1">
    <source>
        <dbReference type="SAM" id="MobiDB-lite"/>
    </source>
</evidence>
<feature type="transmembrane region" description="Helical" evidence="2">
    <location>
        <begin position="73"/>
        <end position="93"/>
    </location>
</feature>
<gene>
    <name evidence="3" type="ORF">PVAG01_06683</name>
</gene>
<dbReference type="Pfam" id="PF02116">
    <property type="entry name" value="STE2"/>
    <property type="match status" value="1"/>
</dbReference>
<keyword evidence="2" id="KW-0472">Membrane</keyword>
<comment type="caution">
    <text evidence="3">The sequence shown here is derived from an EMBL/GenBank/DDBJ whole genome shotgun (WGS) entry which is preliminary data.</text>
</comment>